<feature type="active site" description="Proton acceptor" evidence="10">
    <location>
        <position position="439"/>
    </location>
</feature>
<feature type="binding site" evidence="11">
    <location>
        <position position="202"/>
    </location>
    <ligand>
        <name>NAD(+)</name>
        <dbReference type="ChEBI" id="CHEBI:57540"/>
    </ligand>
</feature>
<dbReference type="FunFam" id="3.30.390.30:FF:000001">
    <property type="entry name" value="Dihydrolipoyl dehydrogenase"/>
    <property type="match status" value="1"/>
</dbReference>
<dbReference type="InterPro" id="IPR012999">
    <property type="entry name" value="Pyr_OxRdtase_I_AS"/>
</dbReference>
<dbReference type="OrthoDB" id="230580at2"/>
<feature type="disulfide bond" description="Redox-active" evidence="12">
    <location>
        <begin position="42"/>
        <end position="47"/>
    </location>
</feature>
<evidence type="ECO:0000256" key="8">
    <source>
        <dbReference type="ARBA" id="ARBA00023284"/>
    </source>
</evidence>
<dbReference type="RefSeq" id="WP_092050640.1">
    <property type="nucleotide sequence ID" value="NZ_FOQD01000008.1"/>
</dbReference>
<dbReference type="GO" id="GO:0050660">
    <property type="term" value="F:flavin adenine dinucleotide binding"/>
    <property type="evidence" value="ECO:0007669"/>
    <property type="project" value="InterPro"/>
</dbReference>
<evidence type="ECO:0000259" key="14">
    <source>
        <dbReference type="Pfam" id="PF02852"/>
    </source>
</evidence>
<dbReference type="Pfam" id="PF02852">
    <property type="entry name" value="Pyr_redox_dim"/>
    <property type="match status" value="1"/>
</dbReference>
<evidence type="ECO:0000256" key="10">
    <source>
        <dbReference type="PIRSR" id="PIRSR000350-2"/>
    </source>
</evidence>
<evidence type="ECO:0000256" key="1">
    <source>
        <dbReference type="ARBA" id="ARBA00007532"/>
    </source>
</evidence>
<keyword evidence="6 11" id="KW-0520">NAD</keyword>
<dbReference type="SUPFAM" id="SSF51905">
    <property type="entry name" value="FAD/NAD(P)-binding domain"/>
    <property type="match status" value="1"/>
</dbReference>
<dbReference type="EC" id="1.8.1.4" evidence="2 13"/>
<evidence type="ECO:0000313" key="16">
    <source>
        <dbReference type="EMBL" id="SFI39255.1"/>
    </source>
</evidence>
<evidence type="ECO:0000256" key="13">
    <source>
        <dbReference type="RuleBase" id="RU003692"/>
    </source>
</evidence>
<accession>A0A1I3HU41</accession>
<keyword evidence="17" id="KW-1185">Reference proteome</keyword>
<dbReference type="PRINTS" id="PR00411">
    <property type="entry name" value="PNDRDTASEI"/>
</dbReference>
<gene>
    <name evidence="16" type="ORF">SAMN05421753_108195</name>
</gene>
<keyword evidence="8 13" id="KW-0676">Redox-active center</keyword>
<dbReference type="PANTHER" id="PTHR22912">
    <property type="entry name" value="DISULFIDE OXIDOREDUCTASE"/>
    <property type="match status" value="1"/>
</dbReference>
<evidence type="ECO:0000259" key="15">
    <source>
        <dbReference type="Pfam" id="PF07992"/>
    </source>
</evidence>
<feature type="binding site" evidence="11">
    <location>
        <position position="266"/>
    </location>
    <ligand>
        <name>NAD(+)</name>
        <dbReference type="ChEBI" id="CHEBI:57540"/>
    </ligand>
</feature>
<evidence type="ECO:0000256" key="2">
    <source>
        <dbReference type="ARBA" id="ARBA00012608"/>
    </source>
</evidence>
<reference evidence="17" key="1">
    <citation type="submission" date="2016-10" db="EMBL/GenBank/DDBJ databases">
        <authorList>
            <person name="Varghese N."/>
            <person name="Submissions S."/>
        </authorList>
    </citation>
    <scope>NUCLEOTIDE SEQUENCE [LARGE SCALE GENOMIC DNA]</scope>
    <source>
        <strain evidence="17">DSM 26348</strain>
    </source>
</reference>
<feature type="binding site" evidence="11">
    <location>
        <begin position="313"/>
        <end position="316"/>
    </location>
    <ligand>
        <name>FAD</name>
        <dbReference type="ChEBI" id="CHEBI:57692"/>
    </ligand>
</feature>
<evidence type="ECO:0000256" key="4">
    <source>
        <dbReference type="ARBA" id="ARBA00022827"/>
    </source>
</evidence>
<dbReference type="STRING" id="1576369.SAMN05421753_108195"/>
<organism evidence="16 17">
    <name type="scientific">Planctomicrobium piriforme</name>
    <dbReference type="NCBI Taxonomy" id="1576369"/>
    <lineage>
        <taxon>Bacteria</taxon>
        <taxon>Pseudomonadati</taxon>
        <taxon>Planctomycetota</taxon>
        <taxon>Planctomycetia</taxon>
        <taxon>Planctomycetales</taxon>
        <taxon>Planctomycetaceae</taxon>
        <taxon>Planctomicrobium</taxon>
    </lineage>
</organism>
<name>A0A1I3HU41_9PLAN</name>
<comment type="catalytic activity">
    <reaction evidence="9 13">
        <text>N(6)-[(R)-dihydrolipoyl]-L-lysyl-[protein] + NAD(+) = N(6)-[(R)-lipoyl]-L-lysyl-[protein] + NADH + H(+)</text>
        <dbReference type="Rhea" id="RHEA:15045"/>
        <dbReference type="Rhea" id="RHEA-COMP:10474"/>
        <dbReference type="Rhea" id="RHEA-COMP:10475"/>
        <dbReference type="ChEBI" id="CHEBI:15378"/>
        <dbReference type="ChEBI" id="CHEBI:57540"/>
        <dbReference type="ChEBI" id="CHEBI:57945"/>
        <dbReference type="ChEBI" id="CHEBI:83099"/>
        <dbReference type="ChEBI" id="CHEBI:83100"/>
        <dbReference type="EC" id="1.8.1.4"/>
    </reaction>
</comment>
<protein>
    <recommendedName>
        <fullName evidence="2 13">Dihydrolipoyl dehydrogenase</fullName>
        <ecNumber evidence="2 13">1.8.1.4</ecNumber>
    </recommendedName>
</protein>
<proteinExistence type="inferred from homology"/>
<dbReference type="GO" id="GO:0006103">
    <property type="term" value="P:2-oxoglutarate metabolic process"/>
    <property type="evidence" value="ECO:0007669"/>
    <property type="project" value="TreeGrafter"/>
</dbReference>
<dbReference type="Pfam" id="PF07992">
    <property type="entry name" value="Pyr_redox_2"/>
    <property type="match status" value="1"/>
</dbReference>
<dbReference type="GO" id="GO:0005737">
    <property type="term" value="C:cytoplasm"/>
    <property type="evidence" value="ECO:0007669"/>
    <property type="project" value="UniProtKB-ARBA"/>
</dbReference>
<keyword evidence="3 13" id="KW-0285">Flavoprotein</keyword>
<dbReference type="InterPro" id="IPR006258">
    <property type="entry name" value="Lipoamide_DH"/>
</dbReference>
<evidence type="ECO:0000256" key="5">
    <source>
        <dbReference type="ARBA" id="ARBA00023002"/>
    </source>
</evidence>
<dbReference type="InterPro" id="IPR016156">
    <property type="entry name" value="FAD/NAD-linked_Rdtase_dimer_sf"/>
</dbReference>
<dbReference type="NCBIfam" id="TIGR01350">
    <property type="entry name" value="lipoamide_DH"/>
    <property type="match status" value="1"/>
</dbReference>
<dbReference type="Gene3D" id="3.30.390.30">
    <property type="match status" value="1"/>
</dbReference>
<sequence>MADFDLVVIGGGPAGYTGAIRAAQLGKKVAIIEVEKKLGGTCLRVGCIPSKALLESSHLYEASSHGFKDRGIVVGDVKLDLPAMLTHKSKVVDTLAGGLDGLMKKHKITRLAGQGRIDGPGKVVVDGAEPKTLTTDAILIATGSQPSTLPNVVLDGNLVGSSTEALAFDAVPKHLVVIGAGYIGLELGTVWRRLGSKVTVLEFLDRILPGMDSEIAADALKIFKKQGLEFRLGTKVTGVKTTTNGCEVQIDGAEPVVCDRVLVAVGRKPNTDKLGLETVKVETDKRGFIPVNEHYQTAAKNVFAVGDVIGGAMLAHKAEEEAVACVEHLYTGYGHVNYGAIPGVVYTEPEIGTVGKTEDQLKEAGIPYRKGTFPFAANGRARASGTTEGRVKMLAHKDTDRILGVHIIGAHAGELIAEAVAAIEFGATSEDIARCSHAHPTLAEAMKEAALSVDGRTLNM</sequence>
<feature type="binding site" evidence="11">
    <location>
        <position position="51"/>
    </location>
    <ligand>
        <name>FAD</name>
        <dbReference type="ChEBI" id="CHEBI:57692"/>
    </ligand>
</feature>
<comment type="similarity">
    <text evidence="1 13">Belongs to the class-I pyridine nucleotide-disulfide oxidoreductase family.</text>
</comment>
<dbReference type="PANTHER" id="PTHR22912:SF151">
    <property type="entry name" value="DIHYDROLIPOYL DEHYDROGENASE, MITOCHONDRIAL"/>
    <property type="match status" value="1"/>
</dbReference>
<keyword evidence="5 13" id="KW-0560">Oxidoreductase</keyword>
<feature type="domain" description="Pyridine nucleotide-disulphide oxidoreductase dimerisation" evidence="14">
    <location>
        <begin position="341"/>
        <end position="450"/>
    </location>
</feature>
<dbReference type="PIRSF" id="PIRSF000350">
    <property type="entry name" value="Mercury_reductase_MerA"/>
    <property type="match status" value="1"/>
</dbReference>
<feature type="binding site" evidence="11">
    <location>
        <begin position="142"/>
        <end position="144"/>
    </location>
    <ligand>
        <name>FAD</name>
        <dbReference type="ChEBI" id="CHEBI:57692"/>
    </ligand>
</feature>
<dbReference type="InterPro" id="IPR023753">
    <property type="entry name" value="FAD/NAD-binding_dom"/>
</dbReference>
<keyword evidence="4 11" id="KW-0274">FAD</keyword>
<dbReference type="InterPro" id="IPR001100">
    <property type="entry name" value="Pyr_nuc-diS_OxRdtase"/>
</dbReference>
<dbReference type="PROSITE" id="PS00076">
    <property type="entry name" value="PYRIDINE_REDOX_1"/>
    <property type="match status" value="1"/>
</dbReference>
<evidence type="ECO:0000256" key="7">
    <source>
        <dbReference type="ARBA" id="ARBA00023157"/>
    </source>
</evidence>
<dbReference type="EMBL" id="FOQD01000008">
    <property type="protein sequence ID" value="SFI39255.1"/>
    <property type="molecule type" value="Genomic_DNA"/>
</dbReference>
<evidence type="ECO:0000313" key="17">
    <source>
        <dbReference type="Proteomes" id="UP000199518"/>
    </source>
</evidence>
<evidence type="ECO:0000256" key="12">
    <source>
        <dbReference type="PIRSR" id="PIRSR000350-4"/>
    </source>
</evidence>
<dbReference type="InterPro" id="IPR004099">
    <property type="entry name" value="Pyr_nucl-diS_OxRdtase_dimer"/>
</dbReference>
<feature type="binding site" evidence="11">
    <location>
        <begin position="179"/>
        <end position="186"/>
    </location>
    <ligand>
        <name>NAD(+)</name>
        <dbReference type="ChEBI" id="CHEBI:57540"/>
    </ligand>
</feature>
<evidence type="ECO:0000256" key="3">
    <source>
        <dbReference type="ARBA" id="ARBA00022630"/>
    </source>
</evidence>
<dbReference type="InterPro" id="IPR050151">
    <property type="entry name" value="Class-I_Pyr_Nuc-Dis_Oxidored"/>
</dbReference>
<feature type="domain" description="FAD/NAD(P)-binding" evidence="15">
    <location>
        <begin position="4"/>
        <end position="322"/>
    </location>
</feature>
<dbReference type="AlphaFoldDB" id="A0A1I3HU41"/>
<dbReference type="InterPro" id="IPR036188">
    <property type="entry name" value="FAD/NAD-bd_sf"/>
</dbReference>
<dbReference type="SUPFAM" id="SSF55424">
    <property type="entry name" value="FAD/NAD-linked reductases, dimerisation (C-terminal) domain"/>
    <property type="match status" value="1"/>
</dbReference>
<keyword evidence="7" id="KW-1015">Disulfide bond</keyword>
<evidence type="ECO:0000256" key="11">
    <source>
        <dbReference type="PIRSR" id="PIRSR000350-3"/>
    </source>
</evidence>
<evidence type="ECO:0000256" key="9">
    <source>
        <dbReference type="ARBA" id="ARBA00049187"/>
    </source>
</evidence>
<evidence type="ECO:0000256" key="6">
    <source>
        <dbReference type="ARBA" id="ARBA00023027"/>
    </source>
</evidence>
<keyword evidence="11" id="KW-0547">Nucleotide-binding</keyword>
<dbReference type="PRINTS" id="PR00368">
    <property type="entry name" value="FADPNR"/>
</dbReference>
<feature type="binding site" evidence="11">
    <location>
        <position position="115"/>
    </location>
    <ligand>
        <name>FAD</name>
        <dbReference type="ChEBI" id="CHEBI:57692"/>
    </ligand>
</feature>
<dbReference type="Gene3D" id="3.50.50.60">
    <property type="entry name" value="FAD/NAD(P)-binding domain"/>
    <property type="match status" value="2"/>
</dbReference>
<dbReference type="GO" id="GO:0004148">
    <property type="term" value="F:dihydrolipoyl dehydrogenase (NADH) activity"/>
    <property type="evidence" value="ECO:0007669"/>
    <property type="project" value="UniProtKB-EC"/>
</dbReference>
<comment type="cofactor">
    <cofactor evidence="11 13">
        <name>FAD</name>
        <dbReference type="ChEBI" id="CHEBI:57692"/>
    </cofactor>
    <text evidence="11 13">Binds 1 FAD per subunit.</text>
</comment>
<comment type="miscellaneous">
    <text evidence="13">The active site is a redox-active disulfide bond.</text>
</comment>
<feature type="binding site" evidence="11">
    <location>
        <position position="307"/>
    </location>
    <ligand>
        <name>FAD</name>
        <dbReference type="ChEBI" id="CHEBI:57692"/>
    </ligand>
</feature>
<dbReference type="Proteomes" id="UP000199518">
    <property type="component" value="Unassembled WGS sequence"/>
</dbReference>